<sequence>MSTAPADGAAGQPGAPEAVSALRALSALLADVRLPLEVPGVPASRALRSGVVDQLDDYVIPRFASLEAPLLAVVGGSTGAGKSTLVNSLVRAEVSYASAIRPTTRRPVLVHHPADAAWFEDGRILPHLARVRAADRPAAPGGTGEAMHAELELRAVDSVPPGLALLDAPDIDSVVSENRALAAQLLAAADLWLFVTTAARYADAVPWALLREAAARRVVVGIVLDRVPPGDAADVRADLAAHLVTENLAHAPLFVVSETARDTRGMLPEADVAHVRSWLQGLAADAHTRAAVARQTLLGAVGAALGRAQEVAGAAGEQVAEATALADAVHDAYTAAVERVMDTTADGTLLRGEVLARWQEFVGTGEWFRSLEASIGRLRDRITDAFRGRPAPQTRVAEAVESGLVTLIVAEAERAALDARRAWQADPAGRALLDAPEAALADPAGARAGLAERVEVEVRAWQQGILDRVRTEGEDRRTRARMLSLGVNVSGVSLMLVVFALSGGITGAEFGVAGGTAVVGQKVLEMVFGDQAVREMAAAASEDLRRRTGRLFAEEAYAHTGRLDALGIDREAPVAVAAAIDRVRAGLHAAGMSR</sequence>
<evidence type="ECO:0000259" key="1">
    <source>
        <dbReference type="Pfam" id="PF00350"/>
    </source>
</evidence>
<protein>
    <submittedName>
        <fullName evidence="2">Dynamin family protein</fullName>
    </submittedName>
</protein>
<evidence type="ECO:0000313" key="2">
    <source>
        <dbReference type="EMBL" id="MFC4555175.1"/>
    </source>
</evidence>
<proteinExistence type="predicted"/>
<feature type="domain" description="Dynamin N-terminal" evidence="1">
    <location>
        <begin position="73"/>
        <end position="200"/>
    </location>
</feature>
<dbReference type="PANTHER" id="PTHR42698">
    <property type="entry name" value="GTPASE ERA"/>
    <property type="match status" value="1"/>
</dbReference>
<dbReference type="RefSeq" id="WP_122825536.1">
    <property type="nucleotide sequence ID" value="NZ_CP033325.1"/>
</dbReference>
<gene>
    <name evidence="2" type="ORF">ACFO3F_07925</name>
</gene>
<dbReference type="EMBL" id="JBHSGF010000004">
    <property type="protein sequence ID" value="MFC4555175.1"/>
    <property type="molecule type" value="Genomic_DNA"/>
</dbReference>
<comment type="caution">
    <text evidence="2">The sequence shown here is derived from an EMBL/GenBank/DDBJ whole genome shotgun (WGS) entry which is preliminary data.</text>
</comment>
<dbReference type="InterPro" id="IPR045063">
    <property type="entry name" value="Dynamin_N"/>
</dbReference>
<keyword evidence="3" id="KW-1185">Reference proteome</keyword>
<dbReference type="SUPFAM" id="SSF52540">
    <property type="entry name" value="P-loop containing nucleoside triphosphate hydrolases"/>
    <property type="match status" value="1"/>
</dbReference>
<dbReference type="Pfam" id="PF00350">
    <property type="entry name" value="Dynamin_N"/>
    <property type="match status" value="1"/>
</dbReference>
<evidence type="ECO:0000313" key="3">
    <source>
        <dbReference type="Proteomes" id="UP001595955"/>
    </source>
</evidence>
<dbReference type="PANTHER" id="PTHR42698:SF1">
    <property type="entry name" value="GTPASE ERA, MITOCHONDRIAL"/>
    <property type="match status" value="1"/>
</dbReference>
<name>A0ABV9D8U7_9MICO</name>
<reference evidence="3" key="1">
    <citation type="journal article" date="2019" name="Int. J. Syst. Evol. Microbiol.">
        <title>The Global Catalogue of Microorganisms (GCM) 10K type strain sequencing project: providing services to taxonomists for standard genome sequencing and annotation.</title>
        <authorList>
            <consortium name="The Broad Institute Genomics Platform"/>
            <consortium name="The Broad Institute Genome Sequencing Center for Infectious Disease"/>
            <person name="Wu L."/>
            <person name="Ma J."/>
        </authorList>
    </citation>
    <scope>NUCLEOTIDE SEQUENCE [LARGE SCALE GENOMIC DNA]</scope>
    <source>
        <strain evidence="3">JCM 3369</strain>
    </source>
</reference>
<dbReference type="Proteomes" id="UP001595955">
    <property type="component" value="Unassembled WGS sequence"/>
</dbReference>
<dbReference type="InterPro" id="IPR005662">
    <property type="entry name" value="GTPase_Era-like"/>
</dbReference>
<dbReference type="CDD" id="cd00882">
    <property type="entry name" value="Ras_like_GTPase"/>
    <property type="match status" value="1"/>
</dbReference>
<accession>A0ABV9D8U7</accession>
<organism evidence="2 3">
    <name type="scientific">Georgenia faecalis</name>
    <dbReference type="NCBI Taxonomy" id="2483799"/>
    <lineage>
        <taxon>Bacteria</taxon>
        <taxon>Bacillati</taxon>
        <taxon>Actinomycetota</taxon>
        <taxon>Actinomycetes</taxon>
        <taxon>Micrococcales</taxon>
        <taxon>Bogoriellaceae</taxon>
        <taxon>Georgenia</taxon>
    </lineage>
</organism>
<dbReference type="Gene3D" id="3.40.50.300">
    <property type="entry name" value="P-loop containing nucleotide triphosphate hydrolases"/>
    <property type="match status" value="1"/>
</dbReference>
<dbReference type="InterPro" id="IPR027417">
    <property type="entry name" value="P-loop_NTPase"/>
</dbReference>